<dbReference type="PANTHER" id="PTHR32054:SF4">
    <property type="entry name" value="OS07G0677900 PROTEIN"/>
    <property type="match status" value="1"/>
</dbReference>
<feature type="coiled-coil region" evidence="3">
    <location>
        <begin position="160"/>
        <end position="229"/>
    </location>
</feature>
<dbReference type="Gene3D" id="1.10.287.1490">
    <property type="match status" value="1"/>
</dbReference>
<accession>A0AAV6X3Z5</accession>
<dbReference type="PANTHER" id="PTHR32054">
    <property type="entry name" value="HEAVY CHAIN, PUTATIVE, EXPRESSED-RELATED-RELATED"/>
    <property type="match status" value="1"/>
</dbReference>
<name>A0AAV6X3Z5_9LAMI</name>
<keyword evidence="2 3" id="KW-0175">Coiled coil</keyword>
<comment type="caution">
    <text evidence="4">The sequence shown here is derived from an EMBL/GenBank/DDBJ whole genome shotgun (WGS) entry which is preliminary data.</text>
</comment>
<feature type="coiled-coil region" evidence="3">
    <location>
        <begin position="356"/>
        <end position="390"/>
    </location>
</feature>
<dbReference type="AlphaFoldDB" id="A0AAV6X3Z5"/>
<evidence type="ECO:0000256" key="3">
    <source>
        <dbReference type="SAM" id="Coils"/>
    </source>
</evidence>
<dbReference type="Proteomes" id="UP000826271">
    <property type="component" value="Unassembled WGS sequence"/>
</dbReference>
<dbReference type="GO" id="GO:0009904">
    <property type="term" value="P:chloroplast accumulation movement"/>
    <property type="evidence" value="ECO:0007669"/>
    <property type="project" value="TreeGrafter"/>
</dbReference>
<evidence type="ECO:0000256" key="1">
    <source>
        <dbReference type="ARBA" id="ARBA00005485"/>
    </source>
</evidence>
<evidence type="ECO:0000313" key="4">
    <source>
        <dbReference type="EMBL" id="KAG8377109.1"/>
    </source>
</evidence>
<evidence type="ECO:0008006" key="6">
    <source>
        <dbReference type="Google" id="ProtNLM"/>
    </source>
</evidence>
<dbReference type="InterPro" id="IPR008545">
    <property type="entry name" value="Web"/>
</dbReference>
<protein>
    <recommendedName>
        <fullName evidence="6">WEB family protein</fullName>
    </recommendedName>
</protein>
<keyword evidence="5" id="KW-1185">Reference proteome</keyword>
<reference evidence="4" key="1">
    <citation type="submission" date="2019-10" db="EMBL/GenBank/DDBJ databases">
        <authorList>
            <person name="Zhang R."/>
            <person name="Pan Y."/>
            <person name="Wang J."/>
            <person name="Ma R."/>
            <person name="Yu S."/>
        </authorList>
    </citation>
    <scope>NUCLEOTIDE SEQUENCE</scope>
    <source>
        <strain evidence="4">LA-IB0</strain>
        <tissue evidence="4">Leaf</tissue>
    </source>
</reference>
<evidence type="ECO:0000313" key="5">
    <source>
        <dbReference type="Proteomes" id="UP000826271"/>
    </source>
</evidence>
<organism evidence="4 5">
    <name type="scientific">Buddleja alternifolia</name>
    <dbReference type="NCBI Taxonomy" id="168488"/>
    <lineage>
        <taxon>Eukaryota</taxon>
        <taxon>Viridiplantae</taxon>
        <taxon>Streptophyta</taxon>
        <taxon>Embryophyta</taxon>
        <taxon>Tracheophyta</taxon>
        <taxon>Spermatophyta</taxon>
        <taxon>Magnoliopsida</taxon>
        <taxon>eudicotyledons</taxon>
        <taxon>Gunneridae</taxon>
        <taxon>Pentapetalae</taxon>
        <taxon>asterids</taxon>
        <taxon>lamiids</taxon>
        <taxon>Lamiales</taxon>
        <taxon>Scrophulariaceae</taxon>
        <taxon>Buddlejeae</taxon>
        <taxon>Buddleja</taxon>
    </lineage>
</organism>
<sequence>MATVSSDKLETKPVDSMRAEIDTSAPFESVKEAANLFGGMGFWKPISHKPSDTAFEHHGAMIDIVKVEEQAAQLERDLILKERETLDVLKELETTKNIVEELKLKLQKEATEINAALNNNNVDFVAEIPQKGNHETVHQNGNGFLDLCPSEAPGFILLELKQAKLNLARTTTDLADIRATVDSYNKKIEKERVSLERTRQRLSSNTSKILSLEDELNKTRQKLEVVKDTEEVVKDGSDDPLNITRELQKLSSETEQFKKVGEAARSEVLRAMSEIEQTKTRIRTAEIRLIAAKKMKEAARASEALARAEIKALSNSETKCEDVITLTFEEYSSLISKAREAEQGCKNRVVDAMVRVDEANVSKTEILKKVEEATEEVKISKKALEEVLCRVEEANRGKLAVEEALRVWRSEHGHKRRSVHNSAKFKHSSHPSIHRKEACLLDVNGLNFVNDEVKPVLKPTLSIGQILSRKLLLNEEYENGTEGGKGKRKVSLGQMLTKPGDDPLHYGKKMGKENKDIIHAKRKKFGFSRISLLVTKQSKKKKKKIQAANSM</sequence>
<dbReference type="GO" id="GO:0009903">
    <property type="term" value="P:chloroplast avoidance movement"/>
    <property type="evidence" value="ECO:0007669"/>
    <property type="project" value="TreeGrafter"/>
</dbReference>
<dbReference type="EMBL" id="WHWC01000009">
    <property type="protein sequence ID" value="KAG8377109.1"/>
    <property type="molecule type" value="Genomic_DNA"/>
</dbReference>
<feature type="coiled-coil region" evidence="3">
    <location>
        <begin position="64"/>
        <end position="119"/>
    </location>
</feature>
<dbReference type="GO" id="GO:0005829">
    <property type="term" value="C:cytosol"/>
    <property type="evidence" value="ECO:0007669"/>
    <property type="project" value="TreeGrafter"/>
</dbReference>
<gene>
    <name evidence="4" type="ORF">BUALT_Bualt09G0134300</name>
</gene>
<evidence type="ECO:0000256" key="2">
    <source>
        <dbReference type="ARBA" id="ARBA00023054"/>
    </source>
</evidence>
<proteinExistence type="inferred from homology"/>
<comment type="similarity">
    <text evidence="1">Belongs to the WEB family.</text>
</comment>
<dbReference type="Pfam" id="PF05701">
    <property type="entry name" value="WEMBL"/>
    <property type="match status" value="2"/>
</dbReference>